<dbReference type="Proteomes" id="UP001602245">
    <property type="component" value="Unassembled WGS sequence"/>
</dbReference>
<reference evidence="1 2" key="1">
    <citation type="submission" date="2024-10" db="EMBL/GenBank/DDBJ databases">
        <title>The Natural Products Discovery Center: Release of the First 8490 Sequenced Strains for Exploring Actinobacteria Biosynthetic Diversity.</title>
        <authorList>
            <person name="Kalkreuter E."/>
            <person name="Kautsar S.A."/>
            <person name="Yang D."/>
            <person name="Bader C.D."/>
            <person name="Teijaro C.N."/>
            <person name="Fluegel L."/>
            <person name="Davis C.M."/>
            <person name="Simpson J.R."/>
            <person name="Lauterbach L."/>
            <person name="Steele A.D."/>
            <person name="Gui C."/>
            <person name="Meng S."/>
            <person name="Li G."/>
            <person name="Viehrig K."/>
            <person name="Ye F."/>
            <person name="Su P."/>
            <person name="Kiefer A.F."/>
            <person name="Nichols A."/>
            <person name="Cepeda A.J."/>
            <person name="Yan W."/>
            <person name="Fan B."/>
            <person name="Jiang Y."/>
            <person name="Adhikari A."/>
            <person name="Zheng C.-J."/>
            <person name="Schuster L."/>
            <person name="Cowan T.M."/>
            <person name="Smanski M.J."/>
            <person name="Chevrette M.G."/>
            <person name="De Carvalho L.P.S."/>
            <person name="Shen B."/>
        </authorList>
    </citation>
    <scope>NUCLEOTIDE SEQUENCE [LARGE SCALE GENOMIC DNA]</scope>
    <source>
        <strain evidence="1 2">NPDC000087</strain>
    </source>
</reference>
<comment type="caution">
    <text evidence="1">The sequence shown here is derived from an EMBL/GenBank/DDBJ whole genome shotgun (WGS) entry which is preliminary data.</text>
</comment>
<dbReference type="EMBL" id="JBIAZU010000006">
    <property type="protein sequence ID" value="MFF5294131.1"/>
    <property type="molecule type" value="Genomic_DNA"/>
</dbReference>
<dbReference type="RefSeq" id="WP_157296032.1">
    <property type="nucleotide sequence ID" value="NZ_JBIAZU010000006.1"/>
</dbReference>
<keyword evidence="2" id="KW-1185">Reference proteome</keyword>
<name>A0ABW6WLH3_9ACTN</name>
<gene>
    <name evidence="1" type="ORF">ACFY35_32250</name>
</gene>
<evidence type="ECO:0000313" key="2">
    <source>
        <dbReference type="Proteomes" id="UP001602245"/>
    </source>
</evidence>
<accession>A0ABW6WLH3</accession>
<evidence type="ECO:0000313" key="1">
    <source>
        <dbReference type="EMBL" id="MFF5294131.1"/>
    </source>
</evidence>
<sequence>MVTFAALLVAVAQRGQDARRGGGGGVQVMEKPTPSASVYSYPAASDAPFDRAIMALKLHAGALVDGDEGGWMAAVDPGNAQLVARYKAIYRLMRTMGVTRYTYTPGISAADKKDPAAITFPVRTDYCFGGDTCSVGYPPSINQALTMKAIGGKFVITAVADKPDSNNAEPTPWQDGKLVLAPGRHVILGADQSEASFLPTVLPIAEQAAAADEPFATMLLAKQAKYRIYLAGEKQWNSWFGGMEDWAVGYAVPISQSGYDVVVRVRELKSPEELRVTLQHELGHVITLTGSETFHLRNQWLSEGVAEYIGWSPKHATQSYRRPSVEWAIRRKQPTSMIPVAPGDDASLREGDAYYGLSHFAVDCMAKKYGQANMFRFVRLVLLRDESYDAAAQEAYHQPFRVVDKYCAAWVRQQA</sequence>
<protein>
    <submittedName>
        <fullName evidence="1">Uncharacterized protein</fullName>
    </submittedName>
</protein>
<proteinExistence type="predicted"/>
<organism evidence="1 2">
    <name type="scientific">Paractinoplanes globisporus</name>
    <dbReference type="NCBI Taxonomy" id="113565"/>
    <lineage>
        <taxon>Bacteria</taxon>
        <taxon>Bacillati</taxon>
        <taxon>Actinomycetota</taxon>
        <taxon>Actinomycetes</taxon>
        <taxon>Micromonosporales</taxon>
        <taxon>Micromonosporaceae</taxon>
        <taxon>Paractinoplanes</taxon>
    </lineage>
</organism>